<evidence type="ECO:0000256" key="11">
    <source>
        <dbReference type="HAMAP-Rule" id="MF_01021"/>
    </source>
</evidence>
<feature type="binding site" evidence="11">
    <location>
        <position position="97"/>
    </location>
    <ligand>
        <name>Zn(2+)</name>
        <dbReference type="ChEBI" id="CHEBI:29105"/>
        <note>ligand shared between dimeric partners</note>
    </ligand>
</feature>
<evidence type="ECO:0000259" key="12">
    <source>
        <dbReference type="Pfam" id="PF01502"/>
    </source>
</evidence>
<protein>
    <recommendedName>
        <fullName evidence="11">Phosphoribosyl-AMP cyclohydrolase</fullName>
        <shortName evidence="11">PRA-CH</shortName>
        <ecNumber evidence="11">3.5.4.19</ecNumber>
    </recommendedName>
</protein>
<dbReference type="PANTHER" id="PTHR42945:SF1">
    <property type="entry name" value="HISTIDINE BIOSYNTHESIS BIFUNCTIONAL PROTEIN HIS7"/>
    <property type="match status" value="1"/>
</dbReference>
<name>A0A450TMB6_9GAMM</name>
<keyword evidence="8 11" id="KW-0028">Amino-acid biosynthesis</keyword>
<feature type="domain" description="Phosphoribosyl-AMP cyclohydrolase" evidence="12">
    <location>
        <begin position="32"/>
        <end position="106"/>
    </location>
</feature>
<comment type="similarity">
    <text evidence="11">Belongs to the PRA-CH family.</text>
</comment>
<dbReference type="Gene3D" id="3.10.20.810">
    <property type="entry name" value="Phosphoribosyl-AMP cyclohydrolase"/>
    <property type="match status" value="1"/>
</dbReference>
<dbReference type="EC" id="3.5.4.19" evidence="11"/>
<keyword evidence="9 11" id="KW-0378">Hydrolase</keyword>
<keyword evidence="11" id="KW-0460">Magnesium</keyword>
<keyword evidence="11" id="KW-0862">Zinc</keyword>
<dbReference type="EMBL" id="CAADFL010000392">
    <property type="protein sequence ID" value="VFK15894.1"/>
    <property type="molecule type" value="Genomic_DNA"/>
</dbReference>
<accession>A0A450TMB6</accession>
<feature type="binding site" evidence="11">
    <location>
        <position position="104"/>
    </location>
    <ligand>
        <name>Zn(2+)</name>
        <dbReference type="ChEBI" id="CHEBI:29105"/>
        <note>ligand shared between dimeric partners</note>
    </ligand>
</feature>
<evidence type="ECO:0000256" key="3">
    <source>
        <dbReference type="ARBA" id="ARBA00005169"/>
    </source>
</evidence>
<dbReference type="InterPro" id="IPR038019">
    <property type="entry name" value="PRib_AMP_CycHydrolase_sf"/>
</dbReference>
<comment type="subcellular location">
    <subcellularLocation>
        <location evidence="11">Cytoplasm</location>
    </subcellularLocation>
</comment>
<evidence type="ECO:0000313" key="14">
    <source>
        <dbReference type="EMBL" id="VFJ68907.1"/>
    </source>
</evidence>
<comment type="similarity">
    <text evidence="6">In the N-terminal section; belongs to the PRA-CH family.</text>
</comment>
<dbReference type="PANTHER" id="PTHR42945">
    <property type="entry name" value="HISTIDINE BIOSYNTHESIS BIFUNCTIONAL PROTEIN"/>
    <property type="match status" value="1"/>
</dbReference>
<dbReference type="HAMAP" id="MF_01021">
    <property type="entry name" value="HisI"/>
    <property type="match status" value="1"/>
</dbReference>
<organism evidence="14">
    <name type="scientific">Candidatus Kentrum sp. FM</name>
    <dbReference type="NCBI Taxonomy" id="2126340"/>
    <lineage>
        <taxon>Bacteria</taxon>
        <taxon>Pseudomonadati</taxon>
        <taxon>Pseudomonadota</taxon>
        <taxon>Gammaproteobacteria</taxon>
        <taxon>Candidatus Kentrum</taxon>
    </lineage>
</organism>
<evidence type="ECO:0000313" key="15">
    <source>
        <dbReference type="EMBL" id="VFK15894.1"/>
    </source>
</evidence>
<dbReference type="GO" id="GO:0005737">
    <property type="term" value="C:cytoplasm"/>
    <property type="evidence" value="ECO:0007669"/>
    <property type="project" value="UniProtKB-SubCell"/>
</dbReference>
<feature type="binding site" evidence="11">
    <location>
        <position position="79"/>
    </location>
    <ligand>
        <name>Mg(2+)</name>
        <dbReference type="ChEBI" id="CHEBI:18420"/>
    </ligand>
</feature>
<evidence type="ECO:0000256" key="2">
    <source>
        <dbReference type="ARBA" id="ARBA00001460"/>
    </source>
</evidence>
<dbReference type="GO" id="GO:0000287">
    <property type="term" value="F:magnesium ion binding"/>
    <property type="evidence" value="ECO:0007669"/>
    <property type="project" value="UniProtKB-UniRule"/>
</dbReference>
<comment type="function">
    <text evidence="11">Catalyzes the hydrolysis of the adenine ring of phosphoribosyl-AMP.</text>
</comment>
<evidence type="ECO:0000256" key="9">
    <source>
        <dbReference type="ARBA" id="ARBA00022801"/>
    </source>
</evidence>
<dbReference type="EMBL" id="CAADFA010000493">
    <property type="protein sequence ID" value="VFJ68655.1"/>
    <property type="molecule type" value="Genomic_DNA"/>
</dbReference>
<comment type="catalytic activity">
    <reaction evidence="2">
        <text>1-(5-phospho-beta-D-ribosyl)-ATP + H2O = 1-(5-phospho-beta-D-ribosyl)-5'-AMP + diphosphate + H(+)</text>
        <dbReference type="Rhea" id="RHEA:22828"/>
        <dbReference type="ChEBI" id="CHEBI:15377"/>
        <dbReference type="ChEBI" id="CHEBI:15378"/>
        <dbReference type="ChEBI" id="CHEBI:33019"/>
        <dbReference type="ChEBI" id="CHEBI:59457"/>
        <dbReference type="ChEBI" id="CHEBI:73183"/>
        <dbReference type="EC" id="3.6.1.31"/>
    </reaction>
</comment>
<evidence type="ECO:0000256" key="1">
    <source>
        <dbReference type="ARBA" id="ARBA00000024"/>
    </source>
</evidence>
<reference evidence="14" key="1">
    <citation type="submission" date="2019-02" db="EMBL/GenBank/DDBJ databases">
        <authorList>
            <person name="Gruber-Vodicka R. H."/>
            <person name="Seah K. B. B."/>
        </authorList>
    </citation>
    <scope>NUCLEOTIDE SEQUENCE</scope>
    <source>
        <strain evidence="14">BECK_BZ163</strain>
        <strain evidence="15">BECK_BZ164</strain>
        <strain evidence="13">BECK_BZ165</strain>
    </source>
</reference>
<keyword evidence="10 11" id="KW-0368">Histidine biosynthesis</keyword>
<dbReference type="EMBL" id="CAADEZ010000489">
    <property type="protein sequence ID" value="VFJ68907.1"/>
    <property type="molecule type" value="Genomic_DNA"/>
</dbReference>
<keyword evidence="7 11" id="KW-0963">Cytoplasm</keyword>
<comment type="cofactor">
    <cofactor evidence="11">
        <name>Zn(2+)</name>
        <dbReference type="ChEBI" id="CHEBI:29105"/>
    </cofactor>
    <text evidence="11">Binds 1 zinc ion per subunit.</text>
</comment>
<comment type="cofactor">
    <cofactor evidence="11">
        <name>Mg(2+)</name>
        <dbReference type="ChEBI" id="CHEBI:18420"/>
    </cofactor>
    <text evidence="11">Binds 1 Mg(2+) ion per subunit.</text>
</comment>
<evidence type="ECO:0000256" key="8">
    <source>
        <dbReference type="ARBA" id="ARBA00022605"/>
    </source>
</evidence>
<dbReference type="NCBIfam" id="NF000768">
    <property type="entry name" value="PRK00051.1"/>
    <property type="match status" value="1"/>
</dbReference>
<dbReference type="SUPFAM" id="SSF141734">
    <property type="entry name" value="HisI-like"/>
    <property type="match status" value="1"/>
</dbReference>
<proteinExistence type="inferred from homology"/>
<gene>
    <name evidence="11" type="primary">hisI</name>
    <name evidence="14" type="ORF">BECKFM1743A_GA0114220_104894</name>
    <name evidence="15" type="ORF">BECKFM1743B_GA0114221_103924</name>
    <name evidence="13" type="ORF">BECKFM1743C_GA0114222_104934</name>
</gene>
<sequence>MDEENWLDVIAWNEQGLVPAIAQDARSGDVLMLAWMNRESLALTFREGRAVYWSRSRRRLWRKGEESGHVQQVREIRTDCDNDVILLQVEQIGGITCHTGRRRCFFKQLTDGVWREVEAVLQDPKEIYKGN</sequence>
<dbReference type="AlphaFoldDB" id="A0A450TMB6"/>
<dbReference type="GO" id="GO:0000105">
    <property type="term" value="P:L-histidine biosynthetic process"/>
    <property type="evidence" value="ECO:0007669"/>
    <property type="project" value="UniProtKB-UniRule"/>
</dbReference>
<evidence type="ECO:0000256" key="4">
    <source>
        <dbReference type="ARBA" id="ARBA00005204"/>
    </source>
</evidence>
<evidence type="ECO:0000256" key="7">
    <source>
        <dbReference type="ARBA" id="ARBA00022490"/>
    </source>
</evidence>
<comment type="subunit">
    <text evidence="11">Homodimer.</text>
</comment>
<comment type="similarity">
    <text evidence="5">In the C-terminal section; belongs to the PRA-PH family.</text>
</comment>
<dbReference type="Pfam" id="PF01502">
    <property type="entry name" value="PRA-CH"/>
    <property type="match status" value="1"/>
</dbReference>
<comment type="pathway">
    <text evidence="4">Amino-acid biosynthesis; L-histidine biosynthesis; L-histidine from 5-phospho-alpha-D-ribose 1-diphosphate: step 2/9.</text>
</comment>
<dbReference type="GO" id="GO:0004635">
    <property type="term" value="F:phosphoribosyl-AMP cyclohydrolase activity"/>
    <property type="evidence" value="ECO:0007669"/>
    <property type="project" value="UniProtKB-UniRule"/>
</dbReference>
<dbReference type="UniPathway" id="UPA00031">
    <property type="reaction ID" value="UER00008"/>
</dbReference>
<dbReference type="GO" id="GO:0008270">
    <property type="term" value="F:zinc ion binding"/>
    <property type="evidence" value="ECO:0007669"/>
    <property type="project" value="UniProtKB-UniRule"/>
</dbReference>
<evidence type="ECO:0000256" key="5">
    <source>
        <dbReference type="ARBA" id="ARBA00007731"/>
    </source>
</evidence>
<dbReference type="InterPro" id="IPR002496">
    <property type="entry name" value="PRib_AMP_CycHydrolase_dom"/>
</dbReference>
<dbReference type="InterPro" id="IPR026660">
    <property type="entry name" value="PRA-CH"/>
</dbReference>
<comment type="pathway">
    <text evidence="3 11">Amino-acid biosynthesis; L-histidine biosynthesis; L-histidine from 5-phospho-alpha-D-ribose 1-diphosphate: step 3/9.</text>
</comment>
<evidence type="ECO:0000256" key="10">
    <source>
        <dbReference type="ARBA" id="ARBA00023102"/>
    </source>
</evidence>
<feature type="binding site" evidence="11">
    <location>
        <position position="80"/>
    </location>
    <ligand>
        <name>Zn(2+)</name>
        <dbReference type="ChEBI" id="CHEBI:29105"/>
        <note>ligand shared between dimeric partners</note>
    </ligand>
</feature>
<dbReference type="FunFam" id="3.10.20.810:FF:000001">
    <property type="entry name" value="Histidine biosynthesis bifunctional protein HisIE"/>
    <property type="match status" value="1"/>
</dbReference>
<dbReference type="GO" id="GO:0004636">
    <property type="term" value="F:phosphoribosyl-ATP diphosphatase activity"/>
    <property type="evidence" value="ECO:0007669"/>
    <property type="project" value="UniProtKB-EC"/>
</dbReference>
<evidence type="ECO:0000313" key="13">
    <source>
        <dbReference type="EMBL" id="VFJ68655.1"/>
    </source>
</evidence>
<feature type="binding site" evidence="11">
    <location>
        <position position="83"/>
    </location>
    <ligand>
        <name>Mg(2+)</name>
        <dbReference type="ChEBI" id="CHEBI:18420"/>
    </ligand>
</feature>
<feature type="binding site" evidence="11">
    <location>
        <position position="81"/>
    </location>
    <ligand>
        <name>Mg(2+)</name>
        <dbReference type="ChEBI" id="CHEBI:18420"/>
    </ligand>
</feature>
<comment type="catalytic activity">
    <reaction evidence="1 11">
        <text>1-(5-phospho-beta-D-ribosyl)-5'-AMP + H2O = 1-(5-phospho-beta-D-ribosyl)-5-[(5-phospho-beta-D-ribosylamino)methylideneamino]imidazole-4-carboxamide</text>
        <dbReference type="Rhea" id="RHEA:20049"/>
        <dbReference type="ChEBI" id="CHEBI:15377"/>
        <dbReference type="ChEBI" id="CHEBI:58435"/>
        <dbReference type="ChEBI" id="CHEBI:59457"/>
        <dbReference type="EC" id="3.5.4.19"/>
    </reaction>
</comment>
<evidence type="ECO:0000256" key="6">
    <source>
        <dbReference type="ARBA" id="ARBA00008299"/>
    </source>
</evidence>
<keyword evidence="11" id="KW-0479">Metal-binding</keyword>